<keyword evidence="3" id="KW-1185">Reference proteome</keyword>
<organism evidence="2 3">
    <name type="scientific">Saccharothrix xinjiangensis</name>
    <dbReference type="NCBI Taxonomy" id="204798"/>
    <lineage>
        <taxon>Bacteria</taxon>
        <taxon>Bacillati</taxon>
        <taxon>Actinomycetota</taxon>
        <taxon>Actinomycetes</taxon>
        <taxon>Pseudonocardiales</taxon>
        <taxon>Pseudonocardiaceae</taxon>
        <taxon>Saccharothrix</taxon>
    </lineage>
</organism>
<evidence type="ECO:0000313" key="2">
    <source>
        <dbReference type="EMBL" id="MFC5052537.1"/>
    </source>
</evidence>
<evidence type="ECO:0000313" key="3">
    <source>
        <dbReference type="Proteomes" id="UP001595833"/>
    </source>
</evidence>
<accession>A0ABV9XSV8</accession>
<dbReference type="Proteomes" id="UP001595833">
    <property type="component" value="Unassembled WGS sequence"/>
</dbReference>
<gene>
    <name evidence="2" type="ORF">ACFPFM_02075</name>
</gene>
<comment type="caution">
    <text evidence="2">The sequence shown here is derived from an EMBL/GenBank/DDBJ whole genome shotgun (WGS) entry which is preliminary data.</text>
</comment>
<dbReference type="EMBL" id="JBHSJB010000003">
    <property type="protein sequence ID" value="MFC5052537.1"/>
    <property type="molecule type" value="Genomic_DNA"/>
</dbReference>
<evidence type="ECO:0008006" key="4">
    <source>
        <dbReference type="Google" id="ProtNLM"/>
    </source>
</evidence>
<feature type="region of interest" description="Disordered" evidence="1">
    <location>
        <begin position="255"/>
        <end position="276"/>
    </location>
</feature>
<reference evidence="3" key="1">
    <citation type="journal article" date="2019" name="Int. J. Syst. Evol. Microbiol.">
        <title>The Global Catalogue of Microorganisms (GCM) 10K type strain sequencing project: providing services to taxonomists for standard genome sequencing and annotation.</title>
        <authorList>
            <consortium name="The Broad Institute Genomics Platform"/>
            <consortium name="The Broad Institute Genome Sequencing Center for Infectious Disease"/>
            <person name="Wu L."/>
            <person name="Ma J."/>
        </authorList>
    </citation>
    <scope>NUCLEOTIDE SEQUENCE [LARGE SCALE GENOMIC DNA]</scope>
    <source>
        <strain evidence="3">KCTC 12848</strain>
    </source>
</reference>
<sequence length="276" mass="30754">MAERREERRLRPADVFNRAIAKLLTEHRARATADFQQALEEGRLLAWPLYTEVLFGLGLDLDRANAVKARYRAAAESTVDRSRPESAPVRSMEDVELRARNPAEFTELLRTVQGRSGLTPPGIGRSAGIPRSQVYSMTRSGRLPTKRAQLESFLVVCGLPEAQVRLVMNLWVELRQRKRDRAAVLGSLVEPELWRSKWLDPPDVVVAGVVTGTPGTGKSALLARLVRESTEPPARRRVLVVSGSHDQTHSWIRRLEGLANGDDDPPDPLPAAPRRT</sequence>
<evidence type="ECO:0000256" key="1">
    <source>
        <dbReference type="SAM" id="MobiDB-lite"/>
    </source>
</evidence>
<dbReference type="RefSeq" id="WP_380645668.1">
    <property type="nucleotide sequence ID" value="NZ_JBHSJB010000003.1"/>
</dbReference>
<dbReference type="Pfam" id="PF13560">
    <property type="entry name" value="HTH_31"/>
    <property type="match status" value="1"/>
</dbReference>
<feature type="compositionally biased region" description="Pro residues" evidence="1">
    <location>
        <begin position="267"/>
        <end position="276"/>
    </location>
</feature>
<name>A0ABV9XSV8_9PSEU</name>
<protein>
    <recommendedName>
        <fullName evidence="4">Helix-turn-helix protein</fullName>
    </recommendedName>
</protein>
<proteinExistence type="predicted"/>